<evidence type="ECO:0000256" key="6">
    <source>
        <dbReference type="ARBA" id="ARBA00022679"/>
    </source>
</evidence>
<dbReference type="InterPro" id="IPR006407">
    <property type="entry name" value="GlgB"/>
</dbReference>
<dbReference type="PANTHER" id="PTHR43651">
    <property type="entry name" value="1,4-ALPHA-GLUCAN-BRANCHING ENZYME"/>
    <property type="match status" value="1"/>
</dbReference>
<dbReference type="PIRSF" id="PIRSF000463">
    <property type="entry name" value="GlgB"/>
    <property type="match status" value="1"/>
</dbReference>
<reference evidence="12 13" key="1">
    <citation type="journal article" date="2021" name="Res Sq">
        <title>Streptomyces Pimoensis sp. nov., Isolated From the Taklimakan Desert in Xinjiang, China.</title>
        <authorList>
            <person name="Zhang P."/>
            <person name="Luo X."/>
            <person name="Luo X."/>
            <person name="Liu Z."/>
            <person name="Xia Z."/>
            <person name="Wan C."/>
            <person name="zhang L."/>
        </authorList>
    </citation>
    <scope>NUCLEOTIDE SEQUENCE [LARGE SCALE GENOMIC DNA]</scope>
    <source>
        <strain evidence="12 13">TRM75549</strain>
    </source>
</reference>
<dbReference type="SUPFAM" id="SSF81296">
    <property type="entry name" value="E set domains"/>
    <property type="match status" value="2"/>
</dbReference>
<evidence type="ECO:0000256" key="3">
    <source>
        <dbReference type="ARBA" id="ARBA00009000"/>
    </source>
</evidence>
<evidence type="ECO:0000313" key="12">
    <source>
        <dbReference type="EMBL" id="MEZ3181729.1"/>
    </source>
</evidence>
<dbReference type="Gene3D" id="3.20.20.80">
    <property type="entry name" value="Glycosidases"/>
    <property type="match status" value="1"/>
</dbReference>
<evidence type="ECO:0000313" key="13">
    <source>
        <dbReference type="Proteomes" id="UP001567537"/>
    </source>
</evidence>
<evidence type="ECO:0000256" key="9">
    <source>
        <dbReference type="HAMAP-Rule" id="MF_00685"/>
    </source>
</evidence>
<dbReference type="InterPro" id="IPR017853">
    <property type="entry name" value="GH"/>
</dbReference>
<dbReference type="SMART" id="SM00642">
    <property type="entry name" value="Aamy"/>
    <property type="match status" value="1"/>
</dbReference>
<evidence type="ECO:0000256" key="8">
    <source>
        <dbReference type="ARBA" id="ARBA00023277"/>
    </source>
</evidence>
<protein>
    <recommendedName>
        <fullName evidence="9">1,4-alpha-glucan branching enzyme GlgB</fullName>
        <ecNumber evidence="9">2.4.1.18</ecNumber>
    </recommendedName>
    <alternativeName>
        <fullName evidence="9">1,4-alpha-D-glucan:1,4-alpha-D-glucan 6-glucosyl-transferase</fullName>
    </alternativeName>
    <alternativeName>
        <fullName evidence="9">Alpha-(1-&gt;4)-glucan branching enzyme</fullName>
    </alternativeName>
    <alternativeName>
        <fullName evidence="9">Glycogen branching enzyme</fullName>
        <shortName evidence="9">BE</shortName>
    </alternativeName>
</protein>
<evidence type="ECO:0000256" key="7">
    <source>
        <dbReference type="ARBA" id="ARBA00023056"/>
    </source>
</evidence>
<evidence type="ECO:0000259" key="11">
    <source>
        <dbReference type="SMART" id="SM00642"/>
    </source>
</evidence>
<dbReference type="NCBIfam" id="NF008967">
    <property type="entry name" value="PRK12313.1"/>
    <property type="match status" value="1"/>
</dbReference>
<keyword evidence="4 9" id="KW-0321">Glycogen metabolism</keyword>
<dbReference type="InterPro" id="IPR013780">
    <property type="entry name" value="Glyco_hydro_b"/>
</dbReference>
<dbReference type="InterPro" id="IPR006047">
    <property type="entry name" value="GH13_cat_dom"/>
</dbReference>
<dbReference type="RefSeq" id="WP_371241590.1">
    <property type="nucleotide sequence ID" value="NZ_JAHWZY010000029.1"/>
</dbReference>
<dbReference type="NCBIfam" id="NF003811">
    <property type="entry name" value="PRK05402.1"/>
    <property type="match status" value="1"/>
</dbReference>
<keyword evidence="8 9" id="KW-0119">Carbohydrate metabolism</keyword>
<dbReference type="InterPro" id="IPR013783">
    <property type="entry name" value="Ig-like_fold"/>
</dbReference>
<comment type="caution">
    <text evidence="12">The sequence shown here is derived from an EMBL/GenBank/DDBJ whole genome shotgun (WGS) entry which is preliminary data.</text>
</comment>
<organism evidence="12 13">
    <name type="scientific">Streptomyces pimonensis</name>
    <dbReference type="NCBI Taxonomy" id="2860288"/>
    <lineage>
        <taxon>Bacteria</taxon>
        <taxon>Bacillati</taxon>
        <taxon>Actinomycetota</taxon>
        <taxon>Actinomycetes</taxon>
        <taxon>Kitasatosporales</taxon>
        <taxon>Streptomycetaceae</taxon>
        <taxon>Streptomyces</taxon>
    </lineage>
</organism>
<keyword evidence="6 9" id="KW-0808">Transferase</keyword>
<feature type="active site" description="Proton donor" evidence="9">
    <location>
        <position position="474"/>
    </location>
</feature>
<feature type="active site" description="Nucleophile" evidence="9">
    <location>
        <position position="421"/>
    </location>
</feature>
<feature type="domain" description="Glycosyl hydrolase family 13 catalytic" evidence="11">
    <location>
        <begin position="269"/>
        <end position="623"/>
    </location>
</feature>
<dbReference type="SUPFAM" id="SSF51011">
    <property type="entry name" value="Glycosyl hydrolase domain"/>
    <property type="match status" value="1"/>
</dbReference>
<keyword evidence="5 9" id="KW-0328">Glycosyltransferase</keyword>
<dbReference type="EMBL" id="JAHWZY010000029">
    <property type="protein sequence ID" value="MEZ3181729.1"/>
    <property type="molecule type" value="Genomic_DNA"/>
</dbReference>
<dbReference type="InterPro" id="IPR014756">
    <property type="entry name" value="Ig_E-set"/>
</dbReference>
<comment type="subunit">
    <text evidence="9">Monomer.</text>
</comment>
<dbReference type="HAMAP" id="MF_00685">
    <property type="entry name" value="GlgB"/>
    <property type="match status" value="1"/>
</dbReference>
<gene>
    <name evidence="9 12" type="primary">glgB</name>
    <name evidence="12" type="ORF">KYY02_24505</name>
</gene>
<sequence length="741" mass="82306">MALRDTPLPESAGSVPSAAAPPGAAPALDPTDRGRLLAGAHHDPHALLGAHPVPGGIAFRALRPFAREVGVVVDGVRTPLVPEGDGLFSGVLPLEAIPAYTLTVAYGDDEAVSTHDPYRFLPALGELDLHLIGEGRHEELWTALGAHPMTHQGVTGTRFTVWAPNAQGVRVAADFTHWDGTAFPMRSLGSSGVWELFLPGVGEGTCYKFEIHSRHGHRFLKADPMARRTEAPPNTASVVTASHYEWGDADWFARRAATPVHEAPFSVYEVHLPSWRPGLTYRRLAEQLPAYVKDLGFTHVELMPVAEHPFGPSWGYQVTGFYAPTARLGTPDDFRYLVDALHRAGIGVIMDWVPAHFPKDDWALARFDGEPLYEPGDSRRAEHPDWGTYTFDYARTEVRNFLVANAVYWCQEFHIDGLRVDAVASMLYLDYSREDGGWEPNAYGGREDLAAMAFLQEMNATVYRRCPGVVTIAEESTAWGGVTRPTGTGGLGFGLKWNMGWMHDSLEYVSHEPVHRKYHHHEMTFAMVYAYSENYVLPISHDEVVHGKRALVSKMPGDWWQRRADVRAYLGFMWAHPGKQLLFMGQEFAQGAEWSEEQGPEWWLLDDGYHSAGDHRGVRDLVRDLNTVYRHTPALWQRDTDPSGFRWVSVDAADDNVFAFLRYDGDGSPLLAVSNFSPVVRHDYPLAVGDDVIAWQEVLNTDAARYGGGDVTHPDPVKPEDGTVRLTLPPLATVWLTPFAP</sequence>
<feature type="region of interest" description="Disordered" evidence="10">
    <location>
        <begin position="1"/>
        <end position="36"/>
    </location>
</feature>
<feature type="compositionally biased region" description="Low complexity" evidence="10">
    <location>
        <begin position="11"/>
        <end position="27"/>
    </location>
</feature>
<name>A0ABV4J4C3_9ACTN</name>
<dbReference type="CDD" id="cd02855">
    <property type="entry name" value="E_set_GBE_prok_N"/>
    <property type="match status" value="1"/>
</dbReference>
<dbReference type="GO" id="GO:0003844">
    <property type="term" value="F:1,4-alpha-glucan branching enzyme activity"/>
    <property type="evidence" value="ECO:0007669"/>
    <property type="project" value="UniProtKB-EC"/>
</dbReference>
<dbReference type="InterPro" id="IPR044143">
    <property type="entry name" value="GlgB_N_E_set_prok"/>
</dbReference>
<evidence type="ECO:0000256" key="2">
    <source>
        <dbReference type="ARBA" id="ARBA00004964"/>
    </source>
</evidence>
<dbReference type="Gene3D" id="2.60.40.1180">
    <property type="entry name" value="Golgi alpha-mannosidase II"/>
    <property type="match status" value="1"/>
</dbReference>
<keyword evidence="7 9" id="KW-0320">Glycogen biosynthesis</keyword>
<dbReference type="CDD" id="cd11322">
    <property type="entry name" value="AmyAc_Glg_BE"/>
    <property type="match status" value="1"/>
</dbReference>
<dbReference type="Pfam" id="PF22019">
    <property type="entry name" value="GlgB_N"/>
    <property type="match status" value="1"/>
</dbReference>
<dbReference type="SUPFAM" id="SSF51445">
    <property type="entry name" value="(Trans)glycosidases"/>
    <property type="match status" value="1"/>
</dbReference>
<accession>A0ABV4J4C3</accession>
<comment type="catalytic activity">
    <reaction evidence="1 9">
        <text>Transfers a segment of a (1-&gt;4)-alpha-D-glucan chain to a primary hydroxy group in a similar glucan chain.</text>
        <dbReference type="EC" id="2.4.1.18"/>
    </reaction>
</comment>
<dbReference type="Proteomes" id="UP001567537">
    <property type="component" value="Unassembled WGS sequence"/>
</dbReference>
<dbReference type="Pfam" id="PF00128">
    <property type="entry name" value="Alpha-amylase"/>
    <property type="match status" value="1"/>
</dbReference>
<dbReference type="InterPro" id="IPR037439">
    <property type="entry name" value="Branching_enzy"/>
</dbReference>
<evidence type="ECO:0000256" key="4">
    <source>
        <dbReference type="ARBA" id="ARBA00022600"/>
    </source>
</evidence>
<comment type="similarity">
    <text evidence="3 9">Belongs to the glycosyl hydrolase 13 family. GlgB subfamily.</text>
</comment>
<dbReference type="InterPro" id="IPR054169">
    <property type="entry name" value="GlgB_N"/>
</dbReference>
<comment type="pathway">
    <text evidence="2 9">Glycan biosynthesis; glycogen biosynthesis.</text>
</comment>
<evidence type="ECO:0000256" key="1">
    <source>
        <dbReference type="ARBA" id="ARBA00000826"/>
    </source>
</evidence>
<evidence type="ECO:0000256" key="5">
    <source>
        <dbReference type="ARBA" id="ARBA00022676"/>
    </source>
</evidence>
<evidence type="ECO:0000256" key="10">
    <source>
        <dbReference type="SAM" id="MobiDB-lite"/>
    </source>
</evidence>
<dbReference type="Pfam" id="PF02922">
    <property type="entry name" value="CBM_48"/>
    <property type="match status" value="1"/>
</dbReference>
<keyword evidence="13" id="KW-1185">Reference proteome</keyword>
<comment type="function">
    <text evidence="9">Catalyzes the formation of the alpha-1,6-glucosidic linkages in glycogen by scission of a 1,4-alpha-linked oligosaccharide from growing alpha-1,4-glucan chains and the subsequent attachment of the oligosaccharide to the alpha-1,6 position.</text>
</comment>
<dbReference type="Gene3D" id="2.60.40.10">
    <property type="entry name" value="Immunoglobulins"/>
    <property type="match status" value="2"/>
</dbReference>
<proteinExistence type="inferred from homology"/>
<dbReference type="NCBIfam" id="TIGR01515">
    <property type="entry name" value="branching_enzym"/>
    <property type="match status" value="1"/>
</dbReference>
<dbReference type="InterPro" id="IPR006048">
    <property type="entry name" value="A-amylase/branching_C"/>
</dbReference>
<dbReference type="Pfam" id="PF02806">
    <property type="entry name" value="Alpha-amylase_C"/>
    <property type="match status" value="1"/>
</dbReference>
<dbReference type="InterPro" id="IPR004193">
    <property type="entry name" value="Glyco_hydro_13_N"/>
</dbReference>
<dbReference type="PANTHER" id="PTHR43651:SF3">
    <property type="entry name" value="1,4-ALPHA-GLUCAN-BRANCHING ENZYME"/>
    <property type="match status" value="1"/>
</dbReference>
<dbReference type="EC" id="2.4.1.18" evidence="9"/>